<dbReference type="HAMAP" id="MF_00147_B">
    <property type="entry name" value="TIM_B"/>
    <property type="match status" value="1"/>
</dbReference>
<dbReference type="InterPro" id="IPR013785">
    <property type="entry name" value="Aldolase_TIM"/>
</dbReference>
<dbReference type="Gene3D" id="3.40.50.1260">
    <property type="entry name" value="Phosphoglycerate kinase, N-terminal domain"/>
    <property type="match status" value="2"/>
</dbReference>
<dbReference type="InterPro" id="IPR015824">
    <property type="entry name" value="Phosphoglycerate_kinase_N"/>
</dbReference>
<feature type="binding site" evidence="10">
    <location>
        <begin position="24"/>
        <end position="26"/>
    </location>
    <ligand>
        <name>substrate</name>
    </ligand>
</feature>
<evidence type="ECO:0000256" key="4">
    <source>
        <dbReference type="ARBA" id="ARBA00022679"/>
    </source>
</evidence>
<feature type="binding site" evidence="11">
    <location>
        <begin position="411"/>
        <end position="413"/>
    </location>
    <ligand>
        <name>substrate</name>
    </ligand>
</feature>
<feature type="binding site" evidence="10">
    <location>
        <begin position="357"/>
        <end position="360"/>
    </location>
    <ligand>
        <name>ATP</name>
        <dbReference type="ChEBI" id="CHEBI:30616"/>
    </ligand>
</feature>
<keyword evidence="6 10" id="KW-0418">Kinase</keyword>
<feature type="binding site" evidence="10">
    <location>
        <position position="40"/>
    </location>
    <ligand>
        <name>substrate</name>
    </ligand>
</feature>
<dbReference type="InterPro" id="IPR015911">
    <property type="entry name" value="Phosphoglycerate_kinase_CS"/>
</dbReference>
<dbReference type="Pfam" id="PF00162">
    <property type="entry name" value="PGK"/>
    <property type="match status" value="1"/>
</dbReference>
<comment type="subunit">
    <text evidence="11">Homodimer.</text>
</comment>
<dbReference type="SUPFAM" id="SSF53748">
    <property type="entry name" value="Phosphoglycerate kinase"/>
    <property type="match status" value="1"/>
</dbReference>
<dbReference type="InterPro" id="IPR020861">
    <property type="entry name" value="Triosephosphate_isomerase_AS"/>
</dbReference>
<keyword evidence="10" id="KW-0963">Cytoplasm</keyword>
<keyword evidence="13" id="KW-1185">Reference proteome</keyword>
<dbReference type="InterPro" id="IPR001576">
    <property type="entry name" value="Phosphoglycerate_kinase"/>
</dbReference>
<dbReference type="HAMAP" id="MF_00145">
    <property type="entry name" value="Phosphoglyc_kinase"/>
    <property type="match status" value="1"/>
</dbReference>
<dbReference type="Proteomes" id="UP000663623">
    <property type="component" value="Chromosome"/>
</dbReference>
<evidence type="ECO:0000313" key="13">
    <source>
        <dbReference type="Proteomes" id="UP000663623"/>
    </source>
</evidence>
<evidence type="ECO:0000256" key="11">
    <source>
        <dbReference type="HAMAP-Rule" id="MF_00147"/>
    </source>
</evidence>
<comment type="similarity">
    <text evidence="10">Belongs to the phosphoglycerate kinase family.</text>
</comment>
<dbReference type="InterPro" id="IPR036043">
    <property type="entry name" value="Phosphoglycerate_kinase_sf"/>
</dbReference>
<comment type="pathway">
    <text evidence="2 10">Carbohydrate degradation; glycolysis; pyruvate from D-glyceraldehyde 3-phosphate: step 2/5.</text>
</comment>
<dbReference type="EC" id="2.7.2.3" evidence="10"/>
<dbReference type="PANTHER" id="PTHR11406:SF23">
    <property type="entry name" value="PHOSPHOGLYCERATE KINASE 1, CHLOROPLASTIC-RELATED"/>
    <property type="match status" value="1"/>
</dbReference>
<name>A0ABM7NM15_9FIRM</name>
<feature type="binding site" evidence="11">
    <location>
        <begin position="635"/>
        <end position="636"/>
    </location>
    <ligand>
        <name>substrate</name>
    </ligand>
</feature>
<feature type="active site" description="Proton acceptor" evidence="11">
    <location>
        <position position="568"/>
    </location>
</feature>
<comment type="catalytic activity">
    <reaction evidence="11">
        <text>D-glyceraldehyde 3-phosphate = dihydroxyacetone phosphate</text>
        <dbReference type="Rhea" id="RHEA:18585"/>
        <dbReference type="ChEBI" id="CHEBI:57642"/>
        <dbReference type="ChEBI" id="CHEBI:59776"/>
        <dbReference type="EC" id="5.3.1.1"/>
    </reaction>
</comment>
<evidence type="ECO:0000256" key="1">
    <source>
        <dbReference type="ARBA" id="ARBA00000642"/>
    </source>
</evidence>
<evidence type="ECO:0000256" key="10">
    <source>
        <dbReference type="HAMAP-Rule" id="MF_00145"/>
    </source>
</evidence>
<dbReference type="Pfam" id="PF00121">
    <property type="entry name" value="TIM"/>
    <property type="match status" value="1"/>
</dbReference>
<dbReference type="PANTHER" id="PTHR11406">
    <property type="entry name" value="PHOSPHOGLYCERATE KINASE"/>
    <property type="match status" value="1"/>
</dbReference>
<dbReference type="CDD" id="cd00311">
    <property type="entry name" value="TIM"/>
    <property type="match status" value="1"/>
</dbReference>
<keyword evidence="7 10" id="KW-0067">ATP-binding</keyword>
<feature type="binding site" evidence="10">
    <location>
        <position position="327"/>
    </location>
    <ligand>
        <name>ATP</name>
        <dbReference type="ChEBI" id="CHEBI:30616"/>
    </ligand>
</feature>
<evidence type="ECO:0000256" key="2">
    <source>
        <dbReference type="ARBA" id="ARBA00004838"/>
    </source>
</evidence>
<evidence type="ECO:0000256" key="9">
    <source>
        <dbReference type="ARBA" id="ARBA00023235"/>
    </source>
</evidence>
<dbReference type="PROSITE" id="PS00171">
    <property type="entry name" value="TIM_1"/>
    <property type="match status" value="1"/>
</dbReference>
<dbReference type="CDD" id="cd00318">
    <property type="entry name" value="Phosphoglycerate_kinase"/>
    <property type="match status" value="1"/>
</dbReference>
<evidence type="ECO:0000256" key="5">
    <source>
        <dbReference type="ARBA" id="ARBA00022741"/>
    </source>
</evidence>
<evidence type="ECO:0000256" key="8">
    <source>
        <dbReference type="ARBA" id="ARBA00023152"/>
    </source>
</evidence>
<keyword evidence="8 10" id="KW-0324">Glycolysis</keyword>
<reference evidence="12 13" key="1">
    <citation type="submission" date="2021-02" db="EMBL/GenBank/DDBJ databases">
        <title>Nitrogen-fixing ability and nitrogen fixation related genes of thermophilic fermentative bacteria in the genus Caldicellulosiruptor.</title>
        <authorList>
            <person name="Chen Y."/>
            <person name="Nishihara A."/>
            <person name="Haruta S."/>
        </authorList>
    </citation>
    <scope>NUCLEOTIDE SEQUENCE [LARGE SCALE GENOMIC DNA]</scope>
    <source>
        <strain evidence="12 13">YA01</strain>
    </source>
</reference>
<dbReference type="InterPro" id="IPR022896">
    <property type="entry name" value="TrioseP_Isoase_bac/euk"/>
</dbReference>
<sequence>MPRFNKKTIRDIDVSNKRVLVRVDFNVPQDENGNITDDRRIKEALPTIKYLIDHNAKVILVSHLGRPKGKFDPKYSMAPVAKRLSELLGKEVVLAKDVIGDDAKKCVEQMKEGDVVLLENVRFHKEEEENDREFAKALASLADIYVNDAFGTAHRAHASTAGVAEFLPAVAGFLMEKEIEMLGNALVNPQRPFVAILGGAKVSDKIGVITNLLEKVDSLLIGGAMAYTFLKAKGYKIGKSKCEDDKLDVAREIMKKAEEKGVNLLLPVGSIVAKEFKNDTEFMYVPSDAMPDDMMGMDIGNTTIELFSKEIKKAKTIVWNGPMGVFEFPNFAKGTEAIARAVAEAVEENGAIAIIGGGDSAAAVEKLGFADKMTHISTGGGASLEFLEGKVLPGIACLLDKNPRKKIIAANWKMNKTPIEAKEFVEELKKYIDDVQAEVVICAPSILVPYVKEAIEGTNIKLGTQNMFYEEKGAYTGEISGPMLKEVGVEYVVIGHSERRQYFGETDEIVNKKVLAALKFGIKPIVCVGETLKQREYGITDELVRLQVKIALNGVSKEDVEKVVIAYEPIWAIGTGKNATPEEANRVIGVIRSVIAEIYDEDTAQKVRIQYGGSVNSANSADIFNMPEIDGGLVGGASLNAQEFAKILHY</sequence>
<protein>
    <recommendedName>
        <fullName evidence="10 11">Multifunctional fusion protein</fullName>
    </recommendedName>
    <domain>
        <recommendedName>
            <fullName evidence="11">Triosephosphate isomerase</fullName>
            <shortName evidence="11">TIM</shortName>
            <shortName evidence="11">TPI</shortName>
            <ecNumber evidence="11">5.3.1.1</ecNumber>
        </recommendedName>
        <alternativeName>
            <fullName evidence="11">Triose-phosphate isomerase</fullName>
        </alternativeName>
    </domain>
    <domain>
        <recommendedName>
            <fullName evidence="10">Phosphoglycerate kinase</fullName>
            <ecNumber evidence="10">2.7.2.3</ecNumber>
        </recommendedName>
    </domain>
</protein>
<comment type="subunit">
    <text evidence="10">Monomer.</text>
</comment>
<feature type="binding site" evidence="10">
    <location>
        <position position="155"/>
    </location>
    <ligand>
        <name>substrate</name>
    </ligand>
</feature>
<dbReference type="PROSITE" id="PS51440">
    <property type="entry name" value="TIM_2"/>
    <property type="match status" value="1"/>
</dbReference>
<evidence type="ECO:0000256" key="7">
    <source>
        <dbReference type="ARBA" id="ARBA00022840"/>
    </source>
</evidence>
<feature type="binding site" evidence="10">
    <location>
        <position position="122"/>
    </location>
    <ligand>
        <name>substrate</name>
    </ligand>
</feature>
<dbReference type="PROSITE" id="PS00111">
    <property type="entry name" value="PGLYCERATE_KINASE"/>
    <property type="match status" value="1"/>
</dbReference>
<feature type="binding site" evidence="10">
    <location>
        <position position="296"/>
    </location>
    <ligand>
        <name>ATP</name>
        <dbReference type="ChEBI" id="CHEBI:30616"/>
    </ligand>
</feature>
<feature type="binding site" evidence="10">
    <location>
        <position position="205"/>
    </location>
    <ligand>
        <name>ATP</name>
        <dbReference type="ChEBI" id="CHEBI:30616"/>
    </ligand>
</feature>
<organism evidence="12 13">
    <name type="scientific">Caldicellulosiruptor diazotrophicus</name>
    <dbReference type="NCBI Taxonomy" id="2806205"/>
    <lineage>
        <taxon>Bacteria</taxon>
        <taxon>Bacillati</taxon>
        <taxon>Bacillota</taxon>
        <taxon>Bacillota incertae sedis</taxon>
        <taxon>Caldicellulosiruptorales</taxon>
        <taxon>Caldicellulosiruptoraceae</taxon>
        <taxon>Caldicellulosiruptor</taxon>
    </lineage>
</organism>
<feature type="binding site" evidence="11">
    <location>
        <position position="614"/>
    </location>
    <ligand>
        <name>substrate</name>
    </ligand>
</feature>
<dbReference type="PRINTS" id="PR00477">
    <property type="entry name" value="PHGLYCKINASE"/>
</dbReference>
<dbReference type="EMBL" id="AP024480">
    <property type="protein sequence ID" value="BCS81153.1"/>
    <property type="molecule type" value="Genomic_DNA"/>
</dbReference>
<comment type="catalytic activity">
    <reaction evidence="1 10">
        <text>(2R)-3-phosphoglycerate + ATP = (2R)-3-phospho-glyceroyl phosphate + ADP</text>
        <dbReference type="Rhea" id="RHEA:14801"/>
        <dbReference type="ChEBI" id="CHEBI:30616"/>
        <dbReference type="ChEBI" id="CHEBI:57604"/>
        <dbReference type="ChEBI" id="CHEBI:58272"/>
        <dbReference type="ChEBI" id="CHEBI:456216"/>
        <dbReference type="EC" id="2.7.2.3"/>
    </reaction>
</comment>
<dbReference type="RefSeq" id="WP_207182399.1">
    <property type="nucleotide sequence ID" value="NZ_AP024480.1"/>
</dbReference>
<feature type="active site" description="Electrophile" evidence="11">
    <location>
        <position position="496"/>
    </location>
</feature>
<comment type="similarity">
    <text evidence="11">Belongs to the triosephosphate isomerase family.</text>
</comment>
<proteinExistence type="inferred from homology"/>
<feature type="binding site" evidence="11">
    <location>
        <position position="574"/>
    </location>
    <ligand>
        <name>substrate</name>
    </ligand>
</feature>
<evidence type="ECO:0000256" key="3">
    <source>
        <dbReference type="ARBA" id="ARBA00022432"/>
    </source>
</evidence>
<evidence type="ECO:0000256" key="6">
    <source>
        <dbReference type="ARBA" id="ARBA00022777"/>
    </source>
</evidence>
<dbReference type="SUPFAM" id="SSF51351">
    <property type="entry name" value="Triosephosphate isomerase (TIM)"/>
    <property type="match status" value="1"/>
</dbReference>
<keyword evidence="4 10" id="KW-0808">Transferase</keyword>
<dbReference type="EC" id="5.3.1.1" evidence="11"/>
<dbReference type="Gene3D" id="3.20.20.70">
    <property type="entry name" value="Aldolase class I"/>
    <property type="match status" value="1"/>
</dbReference>
<dbReference type="InterPro" id="IPR000652">
    <property type="entry name" value="Triosephosphate_isomerase"/>
</dbReference>
<comment type="subcellular location">
    <subcellularLocation>
        <location evidence="10">Cytoplasm</location>
    </subcellularLocation>
</comment>
<keyword evidence="9 11" id="KW-0413">Isomerase</keyword>
<accession>A0ABM7NM15</accession>
<comment type="pathway">
    <text evidence="11">Carbohydrate degradation; glycolysis; D-glyceraldehyde 3-phosphate from glycerone phosphate: step 1/1.</text>
</comment>
<keyword evidence="5 10" id="KW-0547">Nucleotide-binding</keyword>
<feature type="binding site" evidence="10">
    <location>
        <begin position="63"/>
        <end position="66"/>
    </location>
    <ligand>
        <name>substrate</name>
    </ligand>
</feature>
<comment type="pathway">
    <text evidence="11">Carbohydrate biosynthesis; gluconeogenesis.</text>
</comment>
<dbReference type="NCBIfam" id="TIGR00419">
    <property type="entry name" value="tim"/>
    <property type="match status" value="1"/>
</dbReference>
<gene>
    <name evidence="12" type="primary">pgk/tpi</name>
    <name evidence="10" type="synonym">pgk</name>
    <name evidence="11" type="synonym">tpiA</name>
    <name evidence="12" type="ORF">CaldiYA01_11130</name>
</gene>
<dbReference type="InterPro" id="IPR035990">
    <property type="entry name" value="TIM_sf"/>
</dbReference>
<dbReference type="NCBIfam" id="NF010569">
    <property type="entry name" value="PRK13962.1"/>
    <property type="match status" value="1"/>
</dbReference>
<evidence type="ECO:0000313" key="12">
    <source>
        <dbReference type="EMBL" id="BCS81153.1"/>
    </source>
</evidence>
<keyword evidence="3 11" id="KW-0312">Gluconeogenesis</keyword>
<comment type="function">
    <text evidence="11">Involved in the gluconeogenesis. Catalyzes stereospecifically the conversion of dihydroxyacetone phosphate (DHAP) to D-glyceraldehyde-3-phosphate (G3P).</text>
</comment>